<feature type="domain" description="Ig-like" evidence="7">
    <location>
        <begin position="109"/>
        <end position="196"/>
    </location>
</feature>
<evidence type="ECO:0000313" key="8">
    <source>
        <dbReference type="EMBL" id="KAH3858725.1"/>
    </source>
</evidence>
<dbReference type="SUPFAM" id="SSF48726">
    <property type="entry name" value="Immunoglobulin"/>
    <property type="match status" value="4"/>
</dbReference>
<evidence type="ECO:0000256" key="1">
    <source>
        <dbReference type="ARBA" id="ARBA00004479"/>
    </source>
</evidence>
<organism evidence="8 9">
    <name type="scientific">Dreissena polymorpha</name>
    <name type="common">Zebra mussel</name>
    <name type="synonym">Mytilus polymorpha</name>
    <dbReference type="NCBI Taxonomy" id="45954"/>
    <lineage>
        <taxon>Eukaryota</taxon>
        <taxon>Metazoa</taxon>
        <taxon>Spiralia</taxon>
        <taxon>Lophotrochozoa</taxon>
        <taxon>Mollusca</taxon>
        <taxon>Bivalvia</taxon>
        <taxon>Autobranchia</taxon>
        <taxon>Heteroconchia</taxon>
        <taxon>Euheterodonta</taxon>
        <taxon>Imparidentia</taxon>
        <taxon>Neoheterodontei</taxon>
        <taxon>Myida</taxon>
        <taxon>Dreissenoidea</taxon>
        <taxon>Dreissenidae</taxon>
        <taxon>Dreissena</taxon>
    </lineage>
</organism>
<feature type="transmembrane region" description="Helical" evidence="6">
    <location>
        <begin position="573"/>
        <end position="595"/>
    </location>
</feature>
<sequence>MRNFVDPLAKPAFKSGSTFLRENVYKVINGGSVFIECITDSNPLASIRWETKTRPTDNRYLTIRNIRQENAGRYVCVATYQTTLTDRYTFTDQSNNSLHIDVLFSPIAPSLLHQGTEIPDGPLKVVNGSELVLECRSFGNPPPSYMWELGSRRHASSQITIKGDTSKFGTYTCIADNIMIPTFGPTETGQANRTLHVDILYPPTEPMIIVNGTNISTDSLKIINGTAILLECQSSGNQKLSYRWKHGSMQFRGSRLELHGDITKNGTYTCVAENFMRPTIGLDQTMKAEKSLYVDVLYPLSVPKISYNGTELNVDLQIMNGTMLLLDYNGTYTCVAENMISPTVGPNLTGHTKKSLAVNVLYPPSDPKILMNGTDVNNSVLTVIERTRLSLKCVSDANPSPTIQWKTNGTKHAGDMLFLYDIQPSDARKYECVAKNEMIPTFGSSQKNKSRNTLELHVLYPPSKPQFFINGAELHTDMYTVTHGSDVLIECHSQGKPTPSIRLGYDFALQTSGERLSVKNIQEGDTGNYTCVAENVMTPTFAPNTIGRMQSSVRIILKDTHHLMSEPPSHTGLLFPLIAGGASLFLLAIAAVIVWRCRLRVSGAQDNIVENPMYISADGIESDGIAIQHEETGSFSTDERCVQSVFVEESCSLGNHHIPDEYIYCYAEVQDVCKETEQ</sequence>
<name>A0A9D4LHF4_DREPO</name>
<keyword evidence="3" id="KW-1015">Disulfide bond</keyword>
<dbReference type="CDD" id="cd00096">
    <property type="entry name" value="Ig"/>
    <property type="match status" value="2"/>
</dbReference>
<dbReference type="PANTHER" id="PTHR11640:SF31">
    <property type="entry name" value="IRREGULAR CHIASM C-ROUGHEST PROTEIN-RELATED"/>
    <property type="match status" value="1"/>
</dbReference>
<dbReference type="Gene3D" id="2.60.40.10">
    <property type="entry name" value="Immunoglobulins"/>
    <property type="match status" value="5"/>
</dbReference>
<dbReference type="InterPro" id="IPR013783">
    <property type="entry name" value="Ig-like_fold"/>
</dbReference>
<reference evidence="8" key="2">
    <citation type="submission" date="2020-11" db="EMBL/GenBank/DDBJ databases">
        <authorList>
            <person name="McCartney M.A."/>
            <person name="Auch B."/>
            <person name="Kono T."/>
            <person name="Mallez S."/>
            <person name="Becker A."/>
            <person name="Gohl D.M."/>
            <person name="Silverstein K.A.T."/>
            <person name="Koren S."/>
            <person name="Bechman K.B."/>
            <person name="Herman A."/>
            <person name="Abrahante J.E."/>
            <person name="Garbe J."/>
        </authorList>
    </citation>
    <scope>NUCLEOTIDE SEQUENCE</scope>
    <source>
        <strain evidence="8">Duluth1</strain>
        <tissue evidence="8">Whole animal</tissue>
    </source>
</reference>
<keyword evidence="2 6" id="KW-0472">Membrane</keyword>
<protein>
    <recommendedName>
        <fullName evidence="7">Ig-like domain-containing protein</fullName>
    </recommendedName>
</protein>
<comment type="subcellular location">
    <subcellularLocation>
        <location evidence="1">Membrane</location>
        <topology evidence="1">Single-pass type I membrane protein</topology>
    </subcellularLocation>
</comment>
<comment type="caution">
    <text evidence="8">The sequence shown here is derived from an EMBL/GenBank/DDBJ whole genome shotgun (WGS) entry which is preliminary data.</text>
</comment>
<keyword evidence="6" id="KW-0812">Transmembrane</keyword>
<dbReference type="InterPro" id="IPR007110">
    <property type="entry name" value="Ig-like_dom"/>
</dbReference>
<evidence type="ECO:0000256" key="6">
    <source>
        <dbReference type="SAM" id="Phobius"/>
    </source>
</evidence>
<feature type="domain" description="Ig-like" evidence="7">
    <location>
        <begin position="206"/>
        <end position="293"/>
    </location>
</feature>
<evidence type="ECO:0000256" key="2">
    <source>
        <dbReference type="ARBA" id="ARBA00023136"/>
    </source>
</evidence>
<dbReference type="PROSITE" id="PS50835">
    <property type="entry name" value="IG_LIKE"/>
    <property type="match status" value="5"/>
</dbReference>
<evidence type="ECO:0000313" key="9">
    <source>
        <dbReference type="Proteomes" id="UP000828390"/>
    </source>
</evidence>
<accession>A0A9D4LHF4</accession>
<dbReference type="InterPro" id="IPR051275">
    <property type="entry name" value="Cell_adhesion_signaling"/>
</dbReference>
<dbReference type="AlphaFoldDB" id="A0A9D4LHF4"/>
<gene>
    <name evidence="8" type="ORF">DPMN_101352</name>
</gene>
<feature type="domain" description="Ig-like" evidence="7">
    <location>
        <begin position="465"/>
        <end position="542"/>
    </location>
</feature>
<keyword evidence="5" id="KW-0393">Immunoglobulin domain</keyword>
<evidence type="ECO:0000256" key="5">
    <source>
        <dbReference type="ARBA" id="ARBA00023319"/>
    </source>
</evidence>
<dbReference type="PANTHER" id="PTHR11640">
    <property type="entry name" value="NEPHRIN"/>
    <property type="match status" value="1"/>
</dbReference>
<dbReference type="InterPro" id="IPR036179">
    <property type="entry name" value="Ig-like_dom_sf"/>
</dbReference>
<reference evidence="8" key="1">
    <citation type="journal article" date="2019" name="bioRxiv">
        <title>The Genome of the Zebra Mussel, Dreissena polymorpha: A Resource for Invasive Species Research.</title>
        <authorList>
            <person name="McCartney M.A."/>
            <person name="Auch B."/>
            <person name="Kono T."/>
            <person name="Mallez S."/>
            <person name="Zhang Y."/>
            <person name="Obille A."/>
            <person name="Becker A."/>
            <person name="Abrahante J.E."/>
            <person name="Garbe J."/>
            <person name="Badalamenti J.P."/>
            <person name="Herman A."/>
            <person name="Mangelson H."/>
            <person name="Liachko I."/>
            <person name="Sullivan S."/>
            <person name="Sone E.D."/>
            <person name="Koren S."/>
            <person name="Silverstein K.A.T."/>
            <person name="Beckman K.B."/>
            <person name="Gohl D.M."/>
        </authorList>
    </citation>
    <scope>NUCLEOTIDE SEQUENCE</scope>
    <source>
        <strain evidence="8">Duluth1</strain>
        <tissue evidence="8">Whole animal</tissue>
    </source>
</reference>
<dbReference type="GO" id="GO:0098609">
    <property type="term" value="P:cell-cell adhesion"/>
    <property type="evidence" value="ECO:0007669"/>
    <property type="project" value="TreeGrafter"/>
</dbReference>
<feature type="domain" description="Ig-like" evidence="7">
    <location>
        <begin position="367"/>
        <end position="455"/>
    </location>
</feature>
<dbReference type="Pfam" id="PF13927">
    <property type="entry name" value="Ig_3"/>
    <property type="match status" value="4"/>
</dbReference>
<evidence type="ECO:0000259" key="7">
    <source>
        <dbReference type="PROSITE" id="PS50835"/>
    </source>
</evidence>
<dbReference type="SMART" id="SM00408">
    <property type="entry name" value="IGc2"/>
    <property type="match status" value="5"/>
</dbReference>
<dbReference type="InterPro" id="IPR003598">
    <property type="entry name" value="Ig_sub2"/>
</dbReference>
<dbReference type="GO" id="GO:0005886">
    <property type="term" value="C:plasma membrane"/>
    <property type="evidence" value="ECO:0007669"/>
    <property type="project" value="TreeGrafter"/>
</dbReference>
<dbReference type="InterPro" id="IPR003599">
    <property type="entry name" value="Ig_sub"/>
</dbReference>
<proteinExistence type="predicted"/>
<dbReference type="Proteomes" id="UP000828390">
    <property type="component" value="Unassembled WGS sequence"/>
</dbReference>
<dbReference type="GO" id="GO:0050839">
    <property type="term" value="F:cell adhesion molecule binding"/>
    <property type="evidence" value="ECO:0007669"/>
    <property type="project" value="TreeGrafter"/>
</dbReference>
<dbReference type="SMART" id="SM00409">
    <property type="entry name" value="IG"/>
    <property type="match status" value="5"/>
</dbReference>
<dbReference type="EMBL" id="JAIWYP010000003">
    <property type="protein sequence ID" value="KAH3858725.1"/>
    <property type="molecule type" value="Genomic_DNA"/>
</dbReference>
<evidence type="ECO:0000256" key="4">
    <source>
        <dbReference type="ARBA" id="ARBA00023180"/>
    </source>
</evidence>
<feature type="domain" description="Ig-like" evidence="7">
    <location>
        <begin position="11"/>
        <end position="91"/>
    </location>
</feature>
<dbReference type="GO" id="GO:0005911">
    <property type="term" value="C:cell-cell junction"/>
    <property type="evidence" value="ECO:0007669"/>
    <property type="project" value="TreeGrafter"/>
</dbReference>
<keyword evidence="6" id="KW-1133">Transmembrane helix</keyword>
<keyword evidence="4" id="KW-0325">Glycoprotein</keyword>
<keyword evidence="9" id="KW-1185">Reference proteome</keyword>
<evidence type="ECO:0000256" key="3">
    <source>
        <dbReference type="ARBA" id="ARBA00023157"/>
    </source>
</evidence>